<dbReference type="KEGG" id="ptan:CRYO30217_02143"/>
<dbReference type="AlphaFoldDB" id="A0A916JML3"/>
<evidence type="ECO:0000313" key="1">
    <source>
        <dbReference type="EMBL" id="CAG5083266.1"/>
    </source>
</evidence>
<gene>
    <name evidence="1" type="ORF">CRYO30217_02143</name>
</gene>
<organism evidence="1 2">
    <name type="scientific">Parvicella tangerina</name>
    <dbReference type="NCBI Taxonomy" id="2829795"/>
    <lineage>
        <taxon>Bacteria</taxon>
        <taxon>Pseudomonadati</taxon>
        <taxon>Bacteroidota</taxon>
        <taxon>Flavobacteriia</taxon>
        <taxon>Flavobacteriales</taxon>
        <taxon>Parvicellaceae</taxon>
        <taxon>Parvicella</taxon>
    </lineage>
</organism>
<dbReference type="EMBL" id="OU015584">
    <property type="protein sequence ID" value="CAG5083266.1"/>
    <property type="molecule type" value="Genomic_DNA"/>
</dbReference>
<name>A0A916JML3_9FLAO</name>
<dbReference type="RefSeq" id="WP_258542363.1">
    <property type="nucleotide sequence ID" value="NZ_OU015584.1"/>
</dbReference>
<keyword evidence="2" id="KW-1185">Reference proteome</keyword>
<dbReference type="Proteomes" id="UP000683507">
    <property type="component" value="Chromosome"/>
</dbReference>
<accession>A0A916JML3</accession>
<protein>
    <submittedName>
        <fullName evidence="1">Uncharacterized protein</fullName>
    </submittedName>
</protein>
<proteinExistence type="predicted"/>
<reference evidence="1" key="1">
    <citation type="submission" date="2021-04" db="EMBL/GenBank/DDBJ databases">
        <authorList>
            <person name="Rodrigo-Torres L."/>
            <person name="Arahal R. D."/>
            <person name="Lucena T."/>
        </authorList>
    </citation>
    <scope>NUCLEOTIDE SEQUENCE</scope>
    <source>
        <strain evidence="1">AS29M-1</strain>
    </source>
</reference>
<sequence>MFEERYSYHLNNPVKVSEISINGELKSEIYRVRTIKGKKVYFIKLDIFHHDVFFIKFYLKKDQNNKNKFKIRYGNVKELTRLVSTCLVLANRKLKQNPDSIFAFHGQWDEKDVQEENVISQRYRIYKRVIASKVDENKYKFYLIDRLNSMAVIPVHLYNEKNLAKINKYFNDLYGETLEELIVPTIEEYNQNLMETET</sequence>
<evidence type="ECO:0000313" key="2">
    <source>
        <dbReference type="Proteomes" id="UP000683507"/>
    </source>
</evidence>